<organism evidence="1 2">
    <name type="scientific">Streptomyces bottropensis ATCC 25435</name>
    <dbReference type="NCBI Taxonomy" id="1054862"/>
    <lineage>
        <taxon>Bacteria</taxon>
        <taxon>Bacillati</taxon>
        <taxon>Actinomycetota</taxon>
        <taxon>Actinomycetes</taxon>
        <taxon>Kitasatosporales</taxon>
        <taxon>Streptomycetaceae</taxon>
        <taxon>Streptomyces</taxon>
    </lineage>
</organism>
<dbReference type="EMBL" id="KB405062">
    <property type="protein sequence ID" value="EMF56478.1"/>
    <property type="molecule type" value="Genomic_DNA"/>
</dbReference>
<dbReference type="AlphaFoldDB" id="M3F4H6"/>
<proteinExistence type="predicted"/>
<dbReference type="GeneID" id="96268608"/>
<evidence type="ECO:0000313" key="2">
    <source>
        <dbReference type="Proteomes" id="UP000030760"/>
    </source>
</evidence>
<evidence type="ECO:0000313" key="1">
    <source>
        <dbReference type="EMBL" id="EMF56478.1"/>
    </source>
</evidence>
<protein>
    <submittedName>
        <fullName evidence="1">Phage integrase family protein</fullName>
    </submittedName>
</protein>
<accession>M3F4H6</accession>
<reference evidence="2" key="1">
    <citation type="journal article" date="2013" name="Genome Announc.">
        <title>Draft Genome Sequence of Streptomyces bottropensis ATCC 25435, a Bottromycin-Producing Actinomycete.</title>
        <authorList>
            <person name="Zhang H."/>
            <person name="Zhou W."/>
            <person name="Zhuang Y."/>
            <person name="Liang X."/>
            <person name="Liu T."/>
        </authorList>
    </citation>
    <scope>NUCLEOTIDE SEQUENCE [LARGE SCALE GENOMIC DNA]</scope>
    <source>
        <strain evidence="2">ATCC 25435</strain>
    </source>
</reference>
<sequence>MTLAVVRSIGTPRRLATAQEYEDFEQELVDQFLLAGVGAGMADGSIADDRRAIFEFVRFLGRPVWTSGPEDADRFLADQRKVKRLAHSTVQTKAWTLAQFFDPR</sequence>
<name>M3F4H6_9ACTN</name>
<dbReference type="RefSeq" id="WP_005476996.1">
    <property type="nucleotide sequence ID" value="NZ_KB405062.1"/>
</dbReference>
<gene>
    <name evidence="1" type="ORF">SBD_2039</name>
</gene>
<dbReference type="Proteomes" id="UP000030760">
    <property type="component" value="Unassembled WGS sequence"/>
</dbReference>